<evidence type="ECO:0008006" key="4">
    <source>
        <dbReference type="Google" id="ProtNLM"/>
    </source>
</evidence>
<dbReference type="Proteomes" id="UP000190744">
    <property type="component" value="Unassembled WGS sequence"/>
</dbReference>
<feature type="region of interest" description="Disordered" evidence="1">
    <location>
        <begin position="177"/>
        <end position="212"/>
    </location>
</feature>
<dbReference type="AlphaFoldDB" id="A0A1S9RLB2"/>
<organism evidence="2 3">
    <name type="scientific">Penicillium brasilianum</name>
    <dbReference type="NCBI Taxonomy" id="104259"/>
    <lineage>
        <taxon>Eukaryota</taxon>
        <taxon>Fungi</taxon>
        <taxon>Dikarya</taxon>
        <taxon>Ascomycota</taxon>
        <taxon>Pezizomycotina</taxon>
        <taxon>Eurotiomycetes</taxon>
        <taxon>Eurotiomycetidae</taxon>
        <taxon>Eurotiales</taxon>
        <taxon>Aspergillaceae</taxon>
        <taxon>Penicillium</taxon>
    </lineage>
</organism>
<evidence type="ECO:0000256" key="1">
    <source>
        <dbReference type="SAM" id="MobiDB-lite"/>
    </source>
</evidence>
<reference evidence="3" key="1">
    <citation type="submission" date="2015-09" db="EMBL/GenBank/DDBJ databases">
        <authorList>
            <person name="Fill T.P."/>
            <person name="Baretta J.F."/>
            <person name="de Almeida L.G."/>
            <person name="Rocha M."/>
            <person name="de Souza D.H."/>
            <person name="Malavazi I."/>
            <person name="Cerdeira L.T."/>
            <person name="Hong H."/>
            <person name="Samborskyy M."/>
            <person name="de Vasconcelos A.T."/>
            <person name="Leadlay P."/>
            <person name="Rodrigues-Filho E."/>
        </authorList>
    </citation>
    <scope>NUCLEOTIDE SEQUENCE [LARGE SCALE GENOMIC DNA]</scope>
    <source>
        <strain evidence="3">LaBioMMi 136</strain>
    </source>
</reference>
<evidence type="ECO:0000313" key="3">
    <source>
        <dbReference type="Proteomes" id="UP000190744"/>
    </source>
</evidence>
<sequence>MGKCVHGCRCSFASTEQHSQAPACRARWNSALADRFQDQFRRPHISFAKERRHKQLMETHHGFGKCSPQRRPGPKALDTDLSQALTPTATFAPSGGSIDRSTQLSTNVSAPLLTGVELASTLSACLLRHHFAKGQDRITAASPTRLSSWKLPSAHHHTRTTPPAPWLLNHTTALDPTLLQPNIPSSPSSSPAPQPGNTNTSTTTTSLPLAQSPANKTMTVAFDLVGAFNGVNNTSLNARLQAKGIPLSEEASLDNAGLAQGSPLSPILIAFFNCDLVDQPVDFHGGASAFIDDYPHWRDRSIGPENTVPLRSGED</sequence>
<protein>
    <recommendedName>
        <fullName evidence="4">Reverse transcriptase domain-containing protein</fullName>
    </recommendedName>
</protein>
<gene>
    <name evidence="2" type="ORF">PEBR_21891</name>
</gene>
<dbReference type="EMBL" id="LJBN01000145">
    <property type="protein sequence ID" value="OOQ86324.1"/>
    <property type="molecule type" value="Genomic_DNA"/>
</dbReference>
<comment type="caution">
    <text evidence="2">The sequence shown here is derived from an EMBL/GenBank/DDBJ whole genome shotgun (WGS) entry which is preliminary data.</text>
</comment>
<proteinExistence type="predicted"/>
<accession>A0A1S9RLB2</accession>
<feature type="compositionally biased region" description="Low complexity" evidence="1">
    <location>
        <begin position="185"/>
        <end position="206"/>
    </location>
</feature>
<name>A0A1S9RLB2_PENBI</name>
<evidence type="ECO:0000313" key="2">
    <source>
        <dbReference type="EMBL" id="OOQ86324.1"/>
    </source>
</evidence>